<sequence length="543" mass="57974">MTTDVSRAPARPLEGLEVDLADQAATVLVNHTLLPSGLDGGDDTIPNTSSTLYYTPFVSNSTSDGGWTSLCPRFDGEGGGYVCDSESAHTSSSENARVYLEFEGSAVYLFGNTTGDLGYAIRIDEEFVTLNSQPEIELLHSSVGLGPGPHSITLFVQKPLSISNPGSVTFREAVVTSRTGYSGATVTRNVWDNEHPNITYNAPISRNWTISDDIYPQFVRPEGSGSSYRYTTWPNATATINFRGIGISVYGGCNSRPIESGYSASIDDSLETSYDAITNLYTPWNTTEQRAGNCLRYFKAGLNETKDHTLVLRVTDIMGQMSIDWVEIFTATGGNVRVDRNGGGAGSVQGSHSRISRVGITAGIISGVVALILVTLGVCFCLRWRRRSIQQDGVAVPEDQNRRRFPIIPFGVNRPPPTTLPQMGVDPDAALVVPPWPQLQGSTAGRVHRAAPDIGAEPVVQVSVVSLDTPNTSPPLSSNQSYSETNGVGMGNPVAQGILSRNASSTRADYHDGATRESSGGSHPPPAYGQLQGTYAVTQVGTG</sequence>
<feature type="compositionally biased region" description="Polar residues" evidence="1">
    <location>
        <begin position="470"/>
        <end position="486"/>
    </location>
</feature>
<protein>
    <submittedName>
        <fullName evidence="3">Adenovirus e3 region domain containing protein</fullName>
    </submittedName>
</protein>
<evidence type="ECO:0000313" key="4">
    <source>
        <dbReference type="Proteomes" id="UP000383932"/>
    </source>
</evidence>
<evidence type="ECO:0000313" key="3">
    <source>
        <dbReference type="EMBL" id="KAB5588460.1"/>
    </source>
</evidence>
<evidence type="ECO:0000256" key="1">
    <source>
        <dbReference type="SAM" id="MobiDB-lite"/>
    </source>
</evidence>
<evidence type="ECO:0000256" key="2">
    <source>
        <dbReference type="SAM" id="Phobius"/>
    </source>
</evidence>
<dbReference type="AlphaFoldDB" id="A0A5N5Q9I8"/>
<accession>A0A5N5Q9I8</accession>
<dbReference type="Proteomes" id="UP000383932">
    <property type="component" value="Unassembled WGS sequence"/>
</dbReference>
<organism evidence="3 4">
    <name type="scientific">Ceratobasidium theobromae</name>
    <dbReference type="NCBI Taxonomy" id="1582974"/>
    <lineage>
        <taxon>Eukaryota</taxon>
        <taxon>Fungi</taxon>
        <taxon>Dikarya</taxon>
        <taxon>Basidiomycota</taxon>
        <taxon>Agaricomycotina</taxon>
        <taxon>Agaricomycetes</taxon>
        <taxon>Cantharellales</taxon>
        <taxon>Ceratobasidiaceae</taxon>
        <taxon>Ceratobasidium</taxon>
    </lineage>
</organism>
<feature type="region of interest" description="Disordered" evidence="1">
    <location>
        <begin position="470"/>
        <end position="530"/>
    </location>
</feature>
<keyword evidence="2" id="KW-1133">Transmembrane helix</keyword>
<dbReference type="Gene3D" id="2.60.120.260">
    <property type="entry name" value="Galactose-binding domain-like"/>
    <property type="match status" value="2"/>
</dbReference>
<gene>
    <name evidence="3" type="ORF">CTheo_8101</name>
</gene>
<keyword evidence="4" id="KW-1185">Reference proteome</keyword>
<reference evidence="3 4" key="1">
    <citation type="journal article" date="2019" name="Fungal Biol. Biotechnol.">
        <title>Draft genome sequence of fastidious pathogen Ceratobasidium theobromae, which causes vascular-streak dieback in Theobroma cacao.</title>
        <authorList>
            <person name="Ali S.S."/>
            <person name="Asman A."/>
            <person name="Shao J."/>
            <person name="Firmansyah A.P."/>
            <person name="Susilo A.W."/>
            <person name="Rosmana A."/>
            <person name="McMahon P."/>
            <person name="Junaid M."/>
            <person name="Guest D."/>
            <person name="Kheng T.Y."/>
            <person name="Meinhardt L.W."/>
            <person name="Bailey B.A."/>
        </authorList>
    </citation>
    <scope>NUCLEOTIDE SEQUENCE [LARGE SCALE GENOMIC DNA]</scope>
    <source>
        <strain evidence="3 4">CT2</strain>
    </source>
</reference>
<dbReference type="OrthoDB" id="2576334at2759"/>
<keyword evidence="2" id="KW-0472">Membrane</keyword>
<keyword evidence="2" id="KW-0812">Transmembrane</keyword>
<feature type="transmembrane region" description="Helical" evidence="2">
    <location>
        <begin position="358"/>
        <end position="382"/>
    </location>
</feature>
<proteinExistence type="predicted"/>
<comment type="caution">
    <text evidence="3">The sequence shown here is derived from an EMBL/GenBank/DDBJ whole genome shotgun (WGS) entry which is preliminary data.</text>
</comment>
<name>A0A5N5Q9I8_9AGAM</name>
<dbReference type="EMBL" id="SSOP01000449">
    <property type="protein sequence ID" value="KAB5588460.1"/>
    <property type="molecule type" value="Genomic_DNA"/>
</dbReference>